<dbReference type="PANTHER" id="PTHR12277">
    <property type="entry name" value="ALPHA/BETA HYDROLASE DOMAIN-CONTAINING PROTEIN"/>
    <property type="match status" value="1"/>
</dbReference>
<feature type="transmembrane region" description="Helical" evidence="1">
    <location>
        <begin position="6"/>
        <end position="26"/>
    </location>
</feature>
<organism evidence="3 4">
    <name type="scientific">Blautia obeum</name>
    <dbReference type="NCBI Taxonomy" id="40520"/>
    <lineage>
        <taxon>Bacteria</taxon>
        <taxon>Bacillati</taxon>
        <taxon>Bacillota</taxon>
        <taxon>Clostridia</taxon>
        <taxon>Lachnospirales</taxon>
        <taxon>Lachnospiraceae</taxon>
        <taxon>Blautia</taxon>
    </lineage>
</organism>
<protein>
    <submittedName>
        <fullName evidence="3">Alpha/beta fold hydrolase</fullName>
    </submittedName>
</protein>
<dbReference type="RefSeq" id="WP_117484510.1">
    <property type="nucleotide sequence ID" value="NZ_QRYY01000014.1"/>
</dbReference>
<evidence type="ECO:0000313" key="4">
    <source>
        <dbReference type="Proteomes" id="UP000265828"/>
    </source>
</evidence>
<evidence type="ECO:0000259" key="2">
    <source>
        <dbReference type="Pfam" id="PF12146"/>
    </source>
</evidence>
<dbReference type="EMBL" id="QRZI01000016">
    <property type="protein sequence ID" value="RGV60667.1"/>
    <property type="molecule type" value="Genomic_DNA"/>
</dbReference>
<dbReference type="PANTHER" id="PTHR12277:SF81">
    <property type="entry name" value="PROTEIN ABHD13"/>
    <property type="match status" value="1"/>
</dbReference>
<dbReference type="SUPFAM" id="SSF53474">
    <property type="entry name" value="alpha/beta-Hydrolases"/>
    <property type="match status" value="1"/>
</dbReference>
<keyword evidence="3" id="KW-0378">Hydrolase</keyword>
<gene>
    <name evidence="3" type="ORF">DWW07_16510</name>
</gene>
<dbReference type="InterPro" id="IPR022742">
    <property type="entry name" value="Hydrolase_4"/>
</dbReference>
<accession>A0A395X311</accession>
<keyword evidence="1" id="KW-0472">Membrane</keyword>
<dbReference type="GO" id="GO:0016787">
    <property type="term" value="F:hydrolase activity"/>
    <property type="evidence" value="ECO:0007669"/>
    <property type="project" value="UniProtKB-KW"/>
</dbReference>
<feature type="domain" description="Serine aminopeptidase S33" evidence="2">
    <location>
        <begin position="74"/>
        <end position="197"/>
    </location>
</feature>
<evidence type="ECO:0000313" key="3">
    <source>
        <dbReference type="EMBL" id="RGV60667.1"/>
    </source>
</evidence>
<dbReference type="Pfam" id="PF12146">
    <property type="entry name" value="Hydrolase_4"/>
    <property type="match status" value="1"/>
</dbReference>
<dbReference type="Proteomes" id="UP000265828">
    <property type="component" value="Unassembled WGS sequence"/>
</dbReference>
<sequence>MKIIIIIILLAFIILALSFLLTFIMYRMQFGKRIDICEADKKSDIPRRKKIEFYSGKNKLTGYFYGINQNKVNNKVVLLVNGYGVTYNAYMPEICELINCGYLVFSYDMTGCGESEGENIKGFAQFIIDAQNAVLYLKKQGLDKIIAFGHSTGAYAVAALLNIQKENLNKAIIISAFDVPNKFVRMCMQKNMKCFAYLLQFWIAVFEKIQFGKYALLSGKDGVNKYQKPVLIIQGAKDDQVEVNNSLYSLRKDIINNQAEFLLEKNRGHYPTRIENEKDIVINKEIFEVIKEYIKDT</sequence>
<name>A0A395X311_9FIRM</name>
<reference evidence="3 4" key="1">
    <citation type="submission" date="2018-08" db="EMBL/GenBank/DDBJ databases">
        <title>A genome reference for cultivated species of the human gut microbiota.</title>
        <authorList>
            <person name="Zou Y."/>
            <person name="Xue W."/>
            <person name="Luo G."/>
        </authorList>
    </citation>
    <scope>NUCLEOTIDE SEQUENCE [LARGE SCALE GENOMIC DNA]</scope>
    <source>
        <strain evidence="3 4">AF14-23</strain>
    </source>
</reference>
<keyword evidence="1" id="KW-0812">Transmembrane</keyword>
<comment type="caution">
    <text evidence="3">The sequence shown here is derived from an EMBL/GenBank/DDBJ whole genome shotgun (WGS) entry which is preliminary data.</text>
</comment>
<dbReference type="InterPro" id="IPR029058">
    <property type="entry name" value="AB_hydrolase_fold"/>
</dbReference>
<proteinExistence type="predicted"/>
<dbReference type="AlphaFoldDB" id="A0A395X311"/>
<keyword evidence="1" id="KW-1133">Transmembrane helix</keyword>
<dbReference type="Gene3D" id="3.40.50.1820">
    <property type="entry name" value="alpha/beta hydrolase"/>
    <property type="match status" value="1"/>
</dbReference>
<evidence type="ECO:0000256" key="1">
    <source>
        <dbReference type="SAM" id="Phobius"/>
    </source>
</evidence>